<protein>
    <submittedName>
        <fullName evidence="1">Uncharacterized protein</fullName>
    </submittedName>
</protein>
<dbReference type="Proteomes" id="UP001433508">
    <property type="component" value="Unassembled WGS sequence"/>
</dbReference>
<accession>A0ACC3SX91</accession>
<sequence length="60" mass="6941">MEQPGIVLIRLIFLLLIFGVYYRIKPVVLMSSVSSIWIVYLLASLLSYLYNRITALIGRH</sequence>
<name>A0ACC3SX91_LIPKO</name>
<proteinExistence type="predicted"/>
<gene>
    <name evidence="1" type="ORF">V1525DRAFT_410059</name>
</gene>
<keyword evidence="2" id="KW-1185">Reference proteome</keyword>
<reference evidence="2" key="1">
    <citation type="journal article" date="2024" name="Front. Bioeng. Biotechnol.">
        <title>Genome-scale model development and genomic sequencing of the oleaginous clade Lipomyces.</title>
        <authorList>
            <person name="Czajka J.J."/>
            <person name="Han Y."/>
            <person name="Kim J."/>
            <person name="Mondo S.J."/>
            <person name="Hofstad B.A."/>
            <person name="Robles A."/>
            <person name="Haridas S."/>
            <person name="Riley R."/>
            <person name="LaButti K."/>
            <person name="Pangilinan J."/>
            <person name="Andreopoulos W."/>
            <person name="Lipzen A."/>
            <person name="Yan J."/>
            <person name="Wang M."/>
            <person name="Ng V."/>
            <person name="Grigoriev I.V."/>
            <person name="Spatafora J.W."/>
            <person name="Magnuson J.K."/>
            <person name="Baker S.E."/>
            <person name="Pomraning K.R."/>
        </authorList>
    </citation>
    <scope>NUCLEOTIDE SEQUENCE [LARGE SCALE GENOMIC DNA]</scope>
    <source>
        <strain evidence="2">CBS 7786</strain>
    </source>
</reference>
<comment type="caution">
    <text evidence="1">The sequence shown here is derived from an EMBL/GenBank/DDBJ whole genome shotgun (WGS) entry which is preliminary data.</text>
</comment>
<evidence type="ECO:0000313" key="2">
    <source>
        <dbReference type="Proteomes" id="UP001433508"/>
    </source>
</evidence>
<evidence type="ECO:0000313" key="1">
    <source>
        <dbReference type="EMBL" id="KAK9235402.1"/>
    </source>
</evidence>
<dbReference type="EMBL" id="MU971417">
    <property type="protein sequence ID" value="KAK9235402.1"/>
    <property type="molecule type" value="Genomic_DNA"/>
</dbReference>
<organism evidence="1 2">
    <name type="scientific">Lipomyces kononenkoae</name>
    <name type="common">Yeast</name>
    <dbReference type="NCBI Taxonomy" id="34357"/>
    <lineage>
        <taxon>Eukaryota</taxon>
        <taxon>Fungi</taxon>
        <taxon>Dikarya</taxon>
        <taxon>Ascomycota</taxon>
        <taxon>Saccharomycotina</taxon>
        <taxon>Lipomycetes</taxon>
        <taxon>Lipomycetales</taxon>
        <taxon>Lipomycetaceae</taxon>
        <taxon>Lipomyces</taxon>
    </lineage>
</organism>